<reference evidence="2 3" key="1">
    <citation type="submission" date="2018-07" db="EMBL/GenBank/DDBJ databases">
        <title>Erythrobacter nanhaiensis sp. nov., a novel member of the genus Erythrobacter isolated from the South China Sea.</title>
        <authorList>
            <person name="Chen X."/>
            <person name="Liu J."/>
        </authorList>
    </citation>
    <scope>NUCLEOTIDE SEQUENCE [LARGE SCALE GENOMIC DNA]</scope>
    <source>
        <strain evidence="2 3">S-5</strain>
    </source>
</reference>
<evidence type="ECO:0000313" key="2">
    <source>
        <dbReference type="EMBL" id="RDS75845.1"/>
    </source>
</evidence>
<dbReference type="PROSITE" id="PS51340">
    <property type="entry name" value="MOSC"/>
    <property type="match status" value="1"/>
</dbReference>
<dbReference type="AlphaFoldDB" id="A0A395LGV2"/>
<protein>
    <submittedName>
        <fullName evidence="2">MOSC domain-containing protein</fullName>
    </submittedName>
</protein>
<comment type="caution">
    <text evidence="2">The sequence shown here is derived from an EMBL/GenBank/DDBJ whole genome shotgun (WGS) entry which is preliminary data.</text>
</comment>
<accession>A0A395LGV2</accession>
<dbReference type="InterPro" id="IPR052353">
    <property type="entry name" value="Benzoxazolinone_Detox_Enz"/>
</dbReference>
<dbReference type="GO" id="GO:0030170">
    <property type="term" value="F:pyridoxal phosphate binding"/>
    <property type="evidence" value="ECO:0007669"/>
    <property type="project" value="InterPro"/>
</dbReference>
<dbReference type="Pfam" id="PF03473">
    <property type="entry name" value="MOSC"/>
    <property type="match status" value="1"/>
</dbReference>
<dbReference type="Proteomes" id="UP000254101">
    <property type="component" value="Unassembled WGS sequence"/>
</dbReference>
<dbReference type="OrthoDB" id="9786134at2"/>
<dbReference type="SUPFAM" id="SSF50800">
    <property type="entry name" value="PK beta-barrel domain-like"/>
    <property type="match status" value="1"/>
</dbReference>
<dbReference type="PANTHER" id="PTHR30212">
    <property type="entry name" value="PROTEIN YIIM"/>
    <property type="match status" value="1"/>
</dbReference>
<organism evidence="2 3">
    <name type="scientific">Alteriqipengyuania lutimaris</name>
    <dbReference type="NCBI Taxonomy" id="1538146"/>
    <lineage>
        <taxon>Bacteria</taxon>
        <taxon>Pseudomonadati</taxon>
        <taxon>Pseudomonadota</taxon>
        <taxon>Alphaproteobacteria</taxon>
        <taxon>Sphingomonadales</taxon>
        <taxon>Erythrobacteraceae</taxon>
        <taxon>Alteriqipengyuania</taxon>
    </lineage>
</organism>
<name>A0A395LGV2_9SPHN</name>
<dbReference type="GO" id="GO:0003824">
    <property type="term" value="F:catalytic activity"/>
    <property type="evidence" value="ECO:0007669"/>
    <property type="project" value="InterPro"/>
</dbReference>
<dbReference type="InterPro" id="IPR011037">
    <property type="entry name" value="Pyrv_Knase-like_insert_dom_sf"/>
</dbReference>
<dbReference type="PANTHER" id="PTHR30212:SF2">
    <property type="entry name" value="PROTEIN YIIM"/>
    <property type="match status" value="1"/>
</dbReference>
<dbReference type="Gene3D" id="2.40.33.20">
    <property type="entry name" value="PK beta-barrel domain-like"/>
    <property type="match status" value="1"/>
</dbReference>
<evidence type="ECO:0000313" key="3">
    <source>
        <dbReference type="Proteomes" id="UP000254101"/>
    </source>
</evidence>
<evidence type="ECO:0000259" key="1">
    <source>
        <dbReference type="PROSITE" id="PS51340"/>
    </source>
</evidence>
<keyword evidence="3" id="KW-1185">Reference proteome</keyword>
<dbReference type="GO" id="GO:0030151">
    <property type="term" value="F:molybdenum ion binding"/>
    <property type="evidence" value="ECO:0007669"/>
    <property type="project" value="InterPro"/>
</dbReference>
<feature type="domain" description="MOSC" evidence="1">
    <location>
        <begin position="27"/>
        <end position="164"/>
    </location>
</feature>
<dbReference type="RefSeq" id="WP_115493114.1">
    <property type="nucleotide sequence ID" value="NZ_JACHWW010000002.1"/>
</dbReference>
<dbReference type="InterPro" id="IPR005302">
    <property type="entry name" value="MoCF_Sase_C"/>
</dbReference>
<sequence>MSLTVEAICAGRAALLPGDKRSAISKSPIDGPVDIGPRGVAGDEQVDRRHHGFPAMAVHLYPADHYAWLRDLFGDRPALAGPGGMGENLFVHGVDETAVCIGDRFRLGTAIIEVSQPRQPCATIERHLGRKGIVKAIVESGRCGMFFRVIEPGLAQAGDTLDPIEQGAADWTVRRAFCLVYRGGKPDRGELEELASLPRVSDRLVHDIRRKHPAT</sequence>
<gene>
    <name evidence="2" type="ORF">DL238_14260</name>
</gene>
<proteinExistence type="predicted"/>
<dbReference type="EMBL" id="QRBB01000002">
    <property type="protein sequence ID" value="RDS75845.1"/>
    <property type="molecule type" value="Genomic_DNA"/>
</dbReference>